<accession>A0ABS3N6K2</accession>
<dbReference type="Pfam" id="PF07736">
    <property type="entry name" value="CM_1"/>
    <property type="match status" value="1"/>
</dbReference>
<gene>
    <name evidence="3" type="primary">aroH</name>
    <name evidence="3" type="ORF">I7822_19745</name>
</gene>
<comment type="caution">
    <text evidence="3">The sequence shown here is derived from an EMBL/GenBank/DDBJ whole genome shotgun (WGS) entry which is preliminary data.</text>
</comment>
<dbReference type="PANTHER" id="PTHR21164:SF0">
    <property type="entry name" value="CHORISMATE MUTASE AROH"/>
    <property type="match status" value="1"/>
</dbReference>
<dbReference type="Proteomes" id="UP000663981">
    <property type="component" value="Unassembled WGS sequence"/>
</dbReference>
<evidence type="ECO:0000256" key="2">
    <source>
        <dbReference type="PROSITE-ProRule" id="PRU00514"/>
    </source>
</evidence>
<keyword evidence="2" id="KW-0028">Amino-acid biosynthesis</keyword>
<keyword evidence="2" id="KW-0057">Aromatic amino acid biosynthesis</keyword>
<dbReference type="CDD" id="cd02185">
    <property type="entry name" value="AroH"/>
    <property type="match status" value="1"/>
</dbReference>
<proteinExistence type="predicted"/>
<organism evidence="3 4">
    <name type="scientific">Metabacillus bambusae</name>
    <dbReference type="NCBI Taxonomy" id="2795218"/>
    <lineage>
        <taxon>Bacteria</taxon>
        <taxon>Bacillati</taxon>
        <taxon>Bacillota</taxon>
        <taxon>Bacilli</taxon>
        <taxon>Bacillales</taxon>
        <taxon>Bacillaceae</taxon>
        <taxon>Metabacillus</taxon>
    </lineage>
</organism>
<sequence>MIRGIRGATTVNENEEDVILKATEELIHEMIRKNAIRPENVAQVIMTVTEDLTATFPAKALRTLRGWTYVPVMCMQEIPVPNSLAKCIRIMMTVETNEKQENIHHVYLEEAVKLRPDLSII</sequence>
<dbReference type="PANTHER" id="PTHR21164">
    <property type="entry name" value="CHORISMATE MUTASE"/>
    <property type="match status" value="1"/>
</dbReference>
<dbReference type="PROSITE" id="PS51167">
    <property type="entry name" value="CHORISMATE_MUT_1"/>
    <property type="match status" value="1"/>
</dbReference>
<dbReference type="SUPFAM" id="SSF55298">
    <property type="entry name" value="YjgF-like"/>
    <property type="match status" value="1"/>
</dbReference>
<reference evidence="3 4" key="1">
    <citation type="submission" date="2021-03" db="EMBL/GenBank/DDBJ databases">
        <title>Whole genome sequence of Metabacillus bambusae BG109.</title>
        <authorList>
            <person name="Jeong J.W."/>
        </authorList>
    </citation>
    <scope>NUCLEOTIDE SEQUENCE [LARGE SCALE GENOMIC DNA]</scope>
    <source>
        <strain evidence="3 4">BG109</strain>
    </source>
</reference>
<dbReference type="RefSeq" id="WP_207980799.1">
    <property type="nucleotide sequence ID" value="NZ_JAGDEL010000017.1"/>
</dbReference>
<dbReference type="NCBIfam" id="TIGR01796">
    <property type="entry name" value="CM_mono_aroH"/>
    <property type="match status" value="1"/>
</dbReference>
<dbReference type="InterPro" id="IPR008243">
    <property type="entry name" value="Chorismate_mutase_AroH"/>
</dbReference>
<dbReference type="EC" id="5.4.99.5" evidence="1 2"/>
<dbReference type="Gene3D" id="3.30.1330.40">
    <property type="entry name" value="RutC-like"/>
    <property type="match status" value="1"/>
</dbReference>
<dbReference type="InterPro" id="IPR035959">
    <property type="entry name" value="RutC-like_sf"/>
</dbReference>
<keyword evidence="2 3" id="KW-0413">Isomerase</keyword>
<dbReference type="EMBL" id="JAGDEL010000017">
    <property type="protein sequence ID" value="MBO1513859.1"/>
    <property type="molecule type" value="Genomic_DNA"/>
</dbReference>
<evidence type="ECO:0000256" key="1">
    <source>
        <dbReference type="NCBIfam" id="TIGR01796"/>
    </source>
</evidence>
<protein>
    <recommendedName>
        <fullName evidence="1 2">chorismate mutase</fullName>
        <ecNumber evidence="1 2">5.4.99.5</ecNumber>
    </recommendedName>
</protein>
<evidence type="ECO:0000313" key="4">
    <source>
        <dbReference type="Proteomes" id="UP000663981"/>
    </source>
</evidence>
<comment type="catalytic activity">
    <reaction evidence="2">
        <text>chorismate = prephenate</text>
        <dbReference type="Rhea" id="RHEA:13897"/>
        <dbReference type="ChEBI" id="CHEBI:29748"/>
        <dbReference type="ChEBI" id="CHEBI:29934"/>
        <dbReference type="EC" id="5.4.99.5"/>
    </reaction>
</comment>
<keyword evidence="4" id="KW-1185">Reference proteome</keyword>
<name>A0ABS3N6K2_9BACI</name>
<dbReference type="GO" id="GO:0004106">
    <property type="term" value="F:chorismate mutase activity"/>
    <property type="evidence" value="ECO:0007669"/>
    <property type="project" value="UniProtKB-EC"/>
</dbReference>
<dbReference type="PIRSF" id="PIRSF005965">
    <property type="entry name" value="Chor_mut_AroH"/>
    <property type="match status" value="1"/>
</dbReference>
<evidence type="ECO:0000313" key="3">
    <source>
        <dbReference type="EMBL" id="MBO1513859.1"/>
    </source>
</evidence>